<accession>A0A382EG05</accession>
<dbReference type="InterPro" id="IPR000361">
    <property type="entry name" value="ATAP_core_dom"/>
</dbReference>
<dbReference type="GO" id="GO:0005506">
    <property type="term" value="F:iron ion binding"/>
    <property type="evidence" value="ECO:0007669"/>
    <property type="project" value="TreeGrafter"/>
</dbReference>
<dbReference type="InterPro" id="IPR035903">
    <property type="entry name" value="HesB-like_dom_sf"/>
</dbReference>
<dbReference type="EMBL" id="UINC01044229">
    <property type="protein sequence ID" value="SVB49395.1"/>
    <property type="molecule type" value="Genomic_DNA"/>
</dbReference>
<dbReference type="SUPFAM" id="SSF89360">
    <property type="entry name" value="HesB-like domain"/>
    <property type="match status" value="1"/>
</dbReference>
<dbReference type="Pfam" id="PF01521">
    <property type="entry name" value="Fe-S_biosyn"/>
    <property type="match status" value="1"/>
</dbReference>
<sequence>MRGFSMNIMNVTPSAVDKINTLCQETNNWAVSLNMKGGGCAGFEYDWGFCSEDEVQSGDEIIDTGNGKLVLGSHSIMFLMGTELDYVNEMFGSMFEIRNPNSTSSCGCGVSVNFDLENLQPQPIL</sequence>
<proteinExistence type="predicted"/>
<feature type="domain" description="Core" evidence="1">
    <location>
        <begin position="9"/>
        <end position="109"/>
    </location>
</feature>
<dbReference type="GO" id="GO:0051537">
    <property type="term" value="F:2 iron, 2 sulfur cluster binding"/>
    <property type="evidence" value="ECO:0007669"/>
    <property type="project" value="TreeGrafter"/>
</dbReference>
<dbReference type="NCBIfam" id="TIGR00049">
    <property type="entry name" value="iron-sulfur cluster assembly accessory protein"/>
    <property type="match status" value="1"/>
</dbReference>
<dbReference type="GO" id="GO:0016226">
    <property type="term" value="P:iron-sulfur cluster assembly"/>
    <property type="evidence" value="ECO:0007669"/>
    <property type="project" value="InterPro"/>
</dbReference>
<protein>
    <recommendedName>
        <fullName evidence="1">Core domain-containing protein</fullName>
    </recommendedName>
</protein>
<dbReference type="AlphaFoldDB" id="A0A382EG05"/>
<dbReference type="GO" id="GO:0051539">
    <property type="term" value="F:4 iron, 4 sulfur cluster binding"/>
    <property type="evidence" value="ECO:0007669"/>
    <property type="project" value="TreeGrafter"/>
</dbReference>
<dbReference type="Gene3D" id="2.60.300.12">
    <property type="entry name" value="HesB-like domain"/>
    <property type="match status" value="1"/>
</dbReference>
<evidence type="ECO:0000313" key="2">
    <source>
        <dbReference type="EMBL" id="SVB49395.1"/>
    </source>
</evidence>
<name>A0A382EG05_9ZZZZ</name>
<reference evidence="2" key="1">
    <citation type="submission" date="2018-05" db="EMBL/GenBank/DDBJ databases">
        <authorList>
            <person name="Lanie J.A."/>
            <person name="Ng W.-L."/>
            <person name="Kazmierczak K.M."/>
            <person name="Andrzejewski T.M."/>
            <person name="Davidsen T.M."/>
            <person name="Wayne K.J."/>
            <person name="Tettelin H."/>
            <person name="Glass J.I."/>
            <person name="Rusch D."/>
            <person name="Podicherti R."/>
            <person name="Tsui H.-C.T."/>
            <person name="Winkler M.E."/>
        </authorList>
    </citation>
    <scope>NUCLEOTIDE SEQUENCE</scope>
</reference>
<evidence type="ECO:0000259" key="1">
    <source>
        <dbReference type="Pfam" id="PF01521"/>
    </source>
</evidence>
<gene>
    <name evidence="2" type="ORF">METZ01_LOCUS202249</name>
</gene>
<dbReference type="PANTHER" id="PTHR43011">
    <property type="entry name" value="IRON-SULFUR CLUSTER ASSEMBLY 2 HOMOLOG, MITOCHONDRIAL"/>
    <property type="match status" value="1"/>
</dbReference>
<dbReference type="InterPro" id="IPR016092">
    <property type="entry name" value="ATAP"/>
</dbReference>
<dbReference type="PANTHER" id="PTHR43011:SF1">
    <property type="entry name" value="IRON-SULFUR CLUSTER ASSEMBLY 2 HOMOLOG, MITOCHONDRIAL"/>
    <property type="match status" value="1"/>
</dbReference>
<organism evidence="2">
    <name type="scientific">marine metagenome</name>
    <dbReference type="NCBI Taxonomy" id="408172"/>
    <lineage>
        <taxon>unclassified sequences</taxon>
        <taxon>metagenomes</taxon>
        <taxon>ecological metagenomes</taxon>
    </lineage>
</organism>